<sequence length="1071" mass="120628">MKVIAKEQAAKKKKLEEETKQLQQEEEERMRAAVEEEVEEEEQPEEEPPRRRRLGEGGESSGAKEDDPWVEKRISEWVANLSLGEDEEAMLYIPQEEKEAAIKEIEATSDRLERQAIENEKRLDWKLLKKDAIWKWDKDCTSALKKLKRALIEYLVLKVADPSLSFVVTTNASQYGIGTVLQQNVGNGYRPVEFMSARMPSEKVATSTYERELRQALEHWKLYLLGRHFKVYSNYETLRWLKTQAKMTPKLTRWAAEIDQYDFELKPVKGKYNIVADALSRRLDYFGAIVHYLDIGRDLQEKVREAYAQDPIYSDLLKKVKEAPETEPDYRTIEGLLFEKTNVVDHLYVPNSEEICSLILGECHDTEGHFGWQKTLANLMHAYTWPGMKADCIESVERNGFMGELPNLENVTSLMNLNAHSNQLTGTIPSWIGKLELVMMIDLSSNRLSGGIPESLQNLTNLQVLRLGDNQVNGTIPPSLGHPAQASLRVMWMEQTDLTGPVPSGWTTSDASKLDYAIFETPICEEHPQLGVNRQLCQVRPESSLFSGSSDSAPPFRDFDSERILSLRQQVAKDLNLNETQVQVENFTAAGDRLEMALTFYPPEFRSLNAEEMTMIKDGLYTQKVHLGADLGPYVALNYSLPGALIVKEDKGLSTGETAAIITSAVVGGLIVCVAIMYAYNQKKRADYAEHYPAQAISITVGGDDNEPQIQFKGARIFRFEELKRVTNNFSERNVLGKGGYGKVYKGVLRDGEEVAIKRLDKESQQGDREFSTEVALLLRLHHRNLVNLVGFCTEGPEQMLVYEYMPNGTLNEHLNGSRGRTLTCYERLSIAEGAASGLVYLHVHADPPIIHRDIKPGNILLDSRFVAKVADFGLSKLAPDGGTHLVTTVKGTTGYLDPEYYMNNTLSEKSDVFSFGIVLLELFTGRLPIVNGRHILATVQKALDKDSLYEVIDPRIREKCDFNAIEAGIKIALRCTAPASQDRPTMLEVYEELKAIRGRDSSHVSNDSNRSPVSRDNLKSSGYFSKTAEDEQRVKGNARKDPYESDNWPDTFTSSGVTIVNPDITQIAPR</sequence>
<feature type="region of interest" description="Disordered" evidence="21">
    <location>
        <begin position="999"/>
        <end position="1052"/>
    </location>
</feature>
<dbReference type="InterPro" id="IPR000719">
    <property type="entry name" value="Prot_kinase_dom"/>
</dbReference>
<reference evidence="24 25" key="1">
    <citation type="journal article" date="2018" name="Cell">
        <title>The Chara Genome: Secondary Complexity and Implications for Plant Terrestrialization.</title>
        <authorList>
            <person name="Nishiyama T."/>
            <person name="Sakayama H."/>
            <person name="Vries J.D."/>
            <person name="Buschmann H."/>
            <person name="Saint-Marcoux D."/>
            <person name="Ullrich K.K."/>
            <person name="Haas F.B."/>
            <person name="Vanderstraeten L."/>
            <person name="Becker D."/>
            <person name="Lang D."/>
            <person name="Vosolsobe S."/>
            <person name="Rombauts S."/>
            <person name="Wilhelmsson P.K.I."/>
            <person name="Janitza P."/>
            <person name="Kern R."/>
            <person name="Heyl A."/>
            <person name="Rumpler F."/>
            <person name="Villalobos L.I.A.C."/>
            <person name="Clay J.M."/>
            <person name="Skokan R."/>
            <person name="Toyoda A."/>
            <person name="Suzuki Y."/>
            <person name="Kagoshima H."/>
            <person name="Schijlen E."/>
            <person name="Tajeshwar N."/>
            <person name="Catarino B."/>
            <person name="Hetherington A.J."/>
            <person name="Saltykova A."/>
            <person name="Bonnot C."/>
            <person name="Breuninger H."/>
            <person name="Symeonidi A."/>
            <person name="Radhakrishnan G.V."/>
            <person name="Van Nieuwerburgh F."/>
            <person name="Deforce D."/>
            <person name="Chang C."/>
            <person name="Karol K.G."/>
            <person name="Hedrich R."/>
            <person name="Ulvskov P."/>
            <person name="Glockner G."/>
            <person name="Delwiche C.F."/>
            <person name="Petrasek J."/>
            <person name="Van de Peer Y."/>
            <person name="Friml J."/>
            <person name="Beilby M."/>
            <person name="Dolan L."/>
            <person name="Kohara Y."/>
            <person name="Sugano S."/>
            <person name="Fujiyama A."/>
            <person name="Delaux P.-M."/>
            <person name="Quint M."/>
            <person name="TheiBen G."/>
            <person name="Hagemann M."/>
            <person name="Harholt J."/>
            <person name="Dunand C."/>
            <person name="Zachgo S."/>
            <person name="Langdale J."/>
            <person name="Maumus F."/>
            <person name="Straeten D.V.D."/>
            <person name="Gould S.B."/>
            <person name="Rensing S.A."/>
        </authorList>
    </citation>
    <scope>NUCLEOTIDE SEQUENCE [LARGE SCALE GENOMIC DNA]</scope>
    <source>
        <strain evidence="24 25">S276</strain>
    </source>
</reference>
<comment type="subcellular location">
    <subcellularLocation>
        <location evidence="1">Cell membrane</location>
        <topology evidence="1">Single-pass type I membrane protein</topology>
    </subcellularLocation>
</comment>
<dbReference type="InterPro" id="IPR017441">
    <property type="entry name" value="Protein_kinase_ATP_BS"/>
</dbReference>
<dbReference type="PROSITE" id="PS00107">
    <property type="entry name" value="PROTEIN_KINASE_ATP"/>
    <property type="match status" value="1"/>
</dbReference>
<dbReference type="PROSITE" id="PS50330">
    <property type="entry name" value="UIM"/>
    <property type="match status" value="1"/>
</dbReference>
<feature type="compositionally biased region" description="Acidic residues" evidence="21">
    <location>
        <begin position="35"/>
        <end position="46"/>
    </location>
</feature>
<dbReference type="PANTHER" id="PTHR48006:SF86">
    <property type="entry name" value="PROTEIN KINASE DOMAIN-CONTAINING PROTEIN"/>
    <property type="match status" value="1"/>
</dbReference>
<organism evidence="24 25">
    <name type="scientific">Chara braunii</name>
    <name type="common">Braun's stonewort</name>
    <dbReference type="NCBI Taxonomy" id="69332"/>
    <lineage>
        <taxon>Eukaryota</taxon>
        <taxon>Viridiplantae</taxon>
        <taxon>Streptophyta</taxon>
        <taxon>Charophyceae</taxon>
        <taxon>Charales</taxon>
        <taxon>Characeae</taxon>
        <taxon>Chara</taxon>
    </lineage>
</organism>
<dbReference type="Gramene" id="GBG73570">
    <property type="protein sequence ID" value="GBG73570"/>
    <property type="gene ID" value="CBR_g16914"/>
</dbReference>
<evidence type="ECO:0000256" key="13">
    <source>
        <dbReference type="ARBA" id="ARBA00022989"/>
    </source>
</evidence>
<dbReference type="InterPro" id="IPR041588">
    <property type="entry name" value="Integrase_H2C2"/>
</dbReference>
<keyword evidence="12 19" id="KW-0067">ATP-binding</keyword>
<dbReference type="InterPro" id="IPR008271">
    <property type="entry name" value="Ser/Thr_kinase_AS"/>
</dbReference>
<dbReference type="SUPFAM" id="SSF52058">
    <property type="entry name" value="L domain-like"/>
    <property type="match status" value="1"/>
</dbReference>
<dbReference type="OrthoDB" id="422540at2759"/>
<evidence type="ECO:0000256" key="16">
    <source>
        <dbReference type="ARBA" id="ARBA00023180"/>
    </source>
</evidence>
<evidence type="ECO:0000256" key="8">
    <source>
        <dbReference type="ARBA" id="ARBA00022729"/>
    </source>
</evidence>
<protein>
    <recommendedName>
        <fullName evidence="2">non-specific serine/threonine protein kinase</fullName>
        <ecNumber evidence="2">2.7.11.1</ecNumber>
    </recommendedName>
</protein>
<feature type="compositionally biased region" description="Basic and acidic residues" evidence="21">
    <location>
        <begin position="1"/>
        <end position="20"/>
    </location>
</feature>
<dbReference type="SMR" id="A0A388KU23"/>
<evidence type="ECO:0000256" key="1">
    <source>
        <dbReference type="ARBA" id="ARBA00004251"/>
    </source>
</evidence>
<keyword evidence="11" id="KW-0418">Kinase</keyword>
<keyword evidence="15" id="KW-0675">Receptor</keyword>
<feature type="transmembrane region" description="Helical" evidence="22">
    <location>
        <begin position="659"/>
        <end position="680"/>
    </location>
</feature>
<evidence type="ECO:0000256" key="22">
    <source>
        <dbReference type="SAM" id="Phobius"/>
    </source>
</evidence>
<keyword evidence="25" id="KW-1185">Reference proteome</keyword>
<gene>
    <name evidence="24" type="ORF">CBR_g16914</name>
</gene>
<evidence type="ECO:0000256" key="3">
    <source>
        <dbReference type="ARBA" id="ARBA00022475"/>
    </source>
</evidence>
<keyword evidence="9" id="KW-0677">Repeat</keyword>
<keyword evidence="4" id="KW-0723">Serine/threonine-protein kinase</keyword>
<evidence type="ECO:0000256" key="15">
    <source>
        <dbReference type="ARBA" id="ARBA00023170"/>
    </source>
</evidence>
<dbReference type="FunFam" id="3.80.10.10:FF:000383">
    <property type="entry name" value="Leucine-rich repeat receptor protein kinase EMS1"/>
    <property type="match status" value="1"/>
</dbReference>
<dbReference type="Gene3D" id="3.80.10.10">
    <property type="entry name" value="Ribonuclease Inhibitor"/>
    <property type="match status" value="1"/>
</dbReference>
<evidence type="ECO:0000256" key="7">
    <source>
        <dbReference type="ARBA" id="ARBA00022692"/>
    </source>
</evidence>
<keyword evidence="10 19" id="KW-0547">Nucleotide-binding</keyword>
<proteinExistence type="predicted"/>
<dbReference type="InterPro" id="IPR003903">
    <property type="entry name" value="UIM_dom"/>
</dbReference>
<dbReference type="InterPro" id="IPR011009">
    <property type="entry name" value="Kinase-like_dom_sf"/>
</dbReference>
<dbReference type="STRING" id="69332.A0A388KU23"/>
<keyword evidence="3" id="KW-1003">Cell membrane</keyword>
<dbReference type="GO" id="GO:0004674">
    <property type="term" value="F:protein serine/threonine kinase activity"/>
    <property type="evidence" value="ECO:0007669"/>
    <property type="project" value="UniProtKB-KW"/>
</dbReference>
<dbReference type="CDD" id="cd14066">
    <property type="entry name" value="STKc_IRAK"/>
    <property type="match status" value="1"/>
</dbReference>
<dbReference type="InterPro" id="IPR043502">
    <property type="entry name" value="DNA/RNA_pol_sf"/>
</dbReference>
<dbReference type="Pfam" id="PF17919">
    <property type="entry name" value="RT_RNaseH_2"/>
    <property type="match status" value="1"/>
</dbReference>
<name>A0A388KU23_CHABU</name>
<evidence type="ECO:0000259" key="23">
    <source>
        <dbReference type="PROSITE" id="PS50011"/>
    </source>
</evidence>
<evidence type="ECO:0000256" key="4">
    <source>
        <dbReference type="ARBA" id="ARBA00022527"/>
    </source>
</evidence>
<feature type="domain" description="Protein kinase" evidence="23">
    <location>
        <begin position="730"/>
        <end position="997"/>
    </location>
</feature>
<feature type="binding site" evidence="19">
    <location>
        <position position="758"/>
    </location>
    <ligand>
        <name>ATP</name>
        <dbReference type="ChEBI" id="CHEBI:30616"/>
    </ligand>
</feature>
<dbReference type="Pfam" id="PF07714">
    <property type="entry name" value="PK_Tyr_Ser-Thr"/>
    <property type="match status" value="1"/>
</dbReference>
<dbReference type="Gene3D" id="1.10.510.10">
    <property type="entry name" value="Transferase(Phosphotransferase) domain 1"/>
    <property type="match status" value="1"/>
</dbReference>
<dbReference type="Proteomes" id="UP000265515">
    <property type="component" value="Unassembled WGS sequence"/>
</dbReference>
<feature type="region of interest" description="Disordered" evidence="21">
    <location>
        <begin position="1"/>
        <end position="68"/>
    </location>
</feature>
<dbReference type="Pfam" id="PF13855">
    <property type="entry name" value="LRR_8"/>
    <property type="match status" value="1"/>
</dbReference>
<comment type="caution">
    <text evidence="24">The sequence shown here is derived from an EMBL/GenBank/DDBJ whole genome shotgun (WGS) entry which is preliminary data.</text>
</comment>
<evidence type="ECO:0000256" key="21">
    <source>
        <dbReference type="SAM" id="MobiDB-lite"/>
    </source>
</evidence>
<evidence type="ECO:0000313" key="25">
    <source>
        <dbReference type="Proteomes" id="UP000265515"/>
    </source>
</evidence>
<evidence type="ECO:0000256" key="17">
    <source>
        <dbReference type="ARBA" id="ARBA00047899"/>
    </source>
</evidence>
<dbReference type="Gene3D" id="1.10.340.70">
    <property type="match status" value="1"/>
</dbReference>
<dbReference type="FunFam" id="3.30.200.20:FF:000542">
    <property type="entry name" value="Receptor-like serine/threonine-protein kinase At4g25390"/>
    <property type="match status" value="1"/>
</dbReference>
<dbReference type="InterPro" id="IPR032675">
    <property type="entry name" value="LRR_dom_sf"/>
</dbReference>
<keyword evidence="6" id="KW-0808">Transferase</keyword>
<dbReference type="GO" id="GO:0005524">
    <property type="term" value="F:ATP binding"/>
    <property type="evidence" value="ECO:0007669"/>
    <property type="project" value="UniProtKB-UniRule"/>
</dbReference>
<dbReference type="SUPFAM" id="SSF56112">
    <property type="entry name" value="Protein kinase-like (PK-like)"/>
    <property type="match status" value="1"/>
</dbReference>
<dbReference type="PROSITE" id="PS50011">
    <property type="entry name" value="PROTEIN_KINASE_DOM"/>
    <property type="match status" value="1"/>
</dbReference>
<evidence type="ECO:0000256" key="10">
    <source>
        <dbReference type="ARBA" id="ARBA00022741"/>
    </source>
</evidence>
<dbReference type="Gene3D" id="3.30.200.20">
    <property type="entry name" value="Phosphorylase Kinase, domain 1"/>
    <property type="match status" value="1"/>
</dbReference>
<dbReference type="PROSITE" id="PS00108">
    <property type="entry name" value="PROTEIN_KINASE_ST"/>
    <property type="match status" value="1"/>
</dbReference>
<dbReference type="FunFam" id="1.10.510.10:FF:000240">
    <property type="entry name" value="Lectin-domain containing receptor kinase A4.3"/>
    <property type="match status" value="1"/>
</dbReference>
<dbReference type="SUPFAM" id="SSF56672">
    <property type="entry name" value="DNA/RNA polymerases"/>
    <property type="match status" value="1"/>
</dbReference>
<keyword evidence="8" id="KW-0732">Signal</keyword>
<dbReference type="PANTHER" id="PTHR48006">
    <property type="entry name" value="LEUCINE-RICH REPEAT-CONTAINING PROTEIN DDB_G0281931-RELATED"/>
    <property type="match status" value="1"/>
</dbReference>
<dbReference type="InterPro" id="IPR001611">
    <property type="entry name" value="Leu-rich_rpt"/>
</dbReference>
<dbReference type="AlphaFoldDB" id="A0A388KU23"/>
<dbReference type="GO" id="GO:0002229">
    <property type="term" value="P:defense response to oomycetes"/>
    <property type="evidence" value="ECO:0007669"/>
    <property type="project" value="UniProtKB-ARBA"/>
</dbReference>
<dbReference type="CDD" id="cd09274">
    <property type="entry name" value="RNase_HI_RT_Ty3"/>
    <property type="match status" value="1"/>
</dbReference>
<keyword evidence="14 22" id="KW-0472">Membrane</keyword>
<evidence type="ECO:0000256" key="12">
    <source>
        <dbReference type="ARBA" id="ARBA00022840"/>
    </source>
</evidence>
<evidence type="ECO:0000256" key="19">
    <source>
        <dbReference type="PROSITE-ProRule" id="PRU10141"/>
    </source>
</evidence>
<dbReference type="SMART" id="SM00220">
    <property type="entry name" value="S_TKc"/>
    <property type="match status" value="1"/>
</dbReference>
<dbReference type="EMBL" id="BFEA01000186">
    <property type="protein sequence ID" value="GBG73570.1"/>
    <property type="molecule type" value="Genomic_DNA"/>
</dbReference>
<keyword evidence="20" id="KW-0175">Coiled coil</keyword>
<evidence type="ECO:0000256" key="18">
    <source>
        <dbReference type="ARBA" id="ARBA00048679"/>
    </source>
</evidence>
<evidence type="ECO:0000256" key="5">
    <source>
        <dbReference type="ARBA" id="ARBA00022614"/>
    </source>
</evidence>
<dbReference type="Pfam" id="PF17921">
    <property type="entry name" value="Integrase_H2C2"/>
    <property type="match status" value="1"/>
</dbReference>
<feature type="coiled-coil region" evidence="20">
    <location>
        <begin position="95"/>
        <end position="122"/>
    </location>
</feature>
<evidence type="ECO:0000313" key="24">
    <source>
        <dbReference type="EMBL" id="GBG73570.1"/>
    </source>
</evidence>
<dbReference type="EC" id="2.7.11.1" evidence="2"/>
<evidence type="ECO:0000256" key="20">
    <source>
        <dbReference type="SAM" id="Coils"/>
    </source>
</evidence>
<comment type="catalytic activity">
    <reaction evidence="17">
        <text>L-threonyl-[protein] + ATP = O-phospho-L-threonyl-[protein] + ADP + H(+)</text>
        <dbReference type="Rhea" id="RHEA:46608"/>
        <dbReference type="Rhea" id="RHEA-COMP:11060"/>
        <dbReference type="Rhea" id="RHEA-COMP:11605"/>
        <dbReference type="ChEBI" id="CHEBI:15378"/>
        <dbReference type="ChEBI" id="CHEBI:30013"/>
        <dbReference type="ChEBI" id="CHEBI:30616"/>
        <dbReference type="ChEBI" id="CHEBI:61977"/>
        <dbReference type="ChEBI" id="CHEBI:456216"/>
        <dbReference type="EC" id="2.7.11.1"/>
    </reaction>
</comment>
<evidence type="ECO:0000256" key="14">
    <source>
        <dbReference type="ARBA" id="ARBA00023136"/>
    </source>
</evidence>
<keyword evidence="5" id="KW-0433">Leucine-rich repeat</keyword>
<dbReference type="InterPro" id="IPR001245">
    <property type="entry name" value="Ser-Thr/Tyr_kinase_cat_dom"/>
</dbReference>
<keyword evidence="7 22" id="KW-0812">Transmembrane</keyword>
<evidence type="ECO:0000256" key="9">
    <source>
        <dbReference type="ARBA" id="ARBA00022737"/>
    </source>
</evidence>
<dbReference type="InterPro" id="IPR041577">
    <property type="entry name" value="RT_RNaseH_2"/>
</dbReference>
<evidence type="ECO:0000256" key="6">
    <source>
        <dbReference type="ARBA" id="ARBA00022679"/>
    </source>
</evidence>
<dbReference type="GO" id="GO:0005886">
    <property type="term" value="C:plasma membrane"/>
    <property type="evidence" value="ECO:0007669"/>
    <property type="project" value="UniProtKB-SubCell"/>
</dbReference>
<keyword evidence="16" id="KW-0325">Glycoprotein</keyword>
<accession>A0A388KU23</accession>
<feature type="compositionally biased region" description="Polar residues" evidence="21">
    <location>
        <begin position="1004"/>
        <end position="1025"/>
    </location>
</feature>
<feature type="compositionally biased region" description="Basic and acidic residues" evidence="21">
    <location>
        <begin position="1028"/>
        <end position="1044"/>
    </location>
</feature>
<evidence type="ECO:0000256" key="2">
    <source>
        <dbReference type="ARBA" id="ARBA00012513"/>
    </source>
</evidence>
<evidence type="ECO:0000256" key="11">
    <source>
        <dbReference type="ARBA" id="ARBA00022777"/>
    </source>
</evidence>
<dbReference type="InterPro" id="IPR051824">
    <property type="entry name" value="LRR_Rcpt-Like_S/T_Kinase"/>
</dbReference>
<comment type="catalytic activity">
    <reaction evidence="18">
        <text>L-seryl-[protein] + ATP = O-phospho-L-seryl-[protein] + ADP + H(+)</text>
        <dbReference type="Rhea" id="RHEA:17989"/>
        <dbReference type="Rhea" id="RHEA-COMP:9863"/>
        <dbReference type="Rhea" id="RHEA-COMP:11604"/>
        <dbReference type="ChEBI" id="CHEBI:15378"/>
        <dbReference type="ChEBI" id="CHEBI:29999"/>
        <dbReference type="ChEBI" id="CHEBI:30616"/>
        <dbReference type="ChEBI" id="CHEBI:83421"/>
        <dbReference type="ChEBI" id="CHEBI:456216"/>
        <dbReference type="EC" id="2.7.11.1"/>
    </reaction>
</comment>
<keyword evidence="13 22" id="KW-1133">Transmembrane helix</keyword>